<comment type="caution">
    <text evidence="1">The sequence shown here is derived from an EMBL/GenBank/DDBJ whole genome shotgun (WGS) entry which is preliminary data.</text>
</comment>
<evidence type="ECO:0000313" key="2">
    <source>
        <dbReference type="Proteomes" id="UP000070533"/>
    </source>
</evidence>
<keyword evidence="2" id="KW-1185">Reference proteome</keyword>
<dbReference type="EMBL" id="LRQG01000197">
    <property type="protein sequence ID" value="KXA34736.1"/>
    <property type="molecule type" value="Genomic_DNA"/>
</dbReference>
<sequence length="123" mass="14252">MGRNKFSEKEIQEIAKLLRRKNSANRYQQKLIRHDLRVDYEFNISDFNEPGKAFGDVELHEAVARGAIEILDEATIADMKAKRARDKARDAAAREKEAIDKGEATDWKEAMKEWKKWEDSAAE</sequence>
<accession>A0A133PXJ6</accession>
<evidence type="ECO:0000313" key="1">
    <source>
        <dbReference type="EMBL" id="KXA34736.1"/>
    </source>
</evidence>
<dbReference type="PATRIC" id="fig|28128.5.peg.2265"/>
<gene>
    <name evidence="1" type="ORF">HMPREF3226_02201</name>
</gene>
<dbReference type="AlphaFoldDB" id="A0A133PXJ6"/>
<proteinExistence type="predicted"/>
<dbReference type="eggNOG" id="ENOG5033YZ8">
    <property type="taxonomic scope" value="Bacteria"/>
</dbReference>
<organism evidence="1 2">
    <name type="scientific">Prevotella corporis</name>
    <dbReference type="NCBI Taxonomy" id="28128"/>
    <lineage>
        <taxon>Bacteria</taxon>
        <taxon>Pseudomonadati</taxon>
        <taxon>Bacteroidota</taxon>
        <taxon>Bacteroidia</taxon>
        <taxon>Bacteroidales</taxon>
        <taxon>Prevotellaceae</taxon>
        <taxon>Prevotella</taxon>
    </lineage>
</organism>
<dbReference type="Proteomes" id="UP000070533">
    <property type="component" value="Unassembled WGS sequence"/>
</dbReference>
<reference evidence="2" key="1">
    <citation type="submission" date="2016-01" db="EMBL/GenBank/DDBJ databases">
        <authorList>
            <person name="Mitreva M."/>
            <person name="Pepin K.H."/>
            <person name="Mihindukulasuriya K.A."/>
            <person name="Fulton R."/>
            <person name="Fronick C."/>
            <person name="O'Laughlin M."/>
            <person name="Miner T."/>
            <person name="Herter B."/>
            <person name="Rosa B.A."/>
            <person name="Cordes M."/>
            <person name="Tomlinson C."/>
            <person name="Wollam A."/>
            <person name="Palsikar V.B."/>
            <person name="Mardis E.R."/>
            <person name="Wilson R.K."/>
        </authorList>
    </citation>
    <scope>NUCLEOTIDE SEQUENCE [LARGE SCALE GENOMIC DNA]</scope>
    <source>
        <strain evidence="2">MJR7716</strain>
    </source>
</reference>
<protein>
    <submittedName>
        <fullName evidence="1">Uncharacterized protein</fullName>
    </submittedName>
</protein>
<dbReference type="STRING" id="28128.HMPREF3226_02201"/>
<dbReference type="RefSeq" id="WP_060941127.1">
    <property type="nucleotide sequence ID" value="NZ_CALGLL010000256.1"/>
</dbReference>
<name>A0A133PXJ6_9BACT</name>
<dbReference type="OrthoDB" id="1082324at2"/>